<evidence type="ECO:0000313" key="2">
    <source>
        <dbReference type="EMBL" id="SKA75811.1"/>
    </source>
</evidence>
<dbReference type="EMBL" id="FUYA01000007">
    <property type="protein sequence ID" value="SKA75811.1"/>
    <property type="molecule type" value="Genomic_DNA"/>
</dbReference>
<dbReference type="OrthoDB" id="5457276at2"/>
<organism evidence="2 3">
    <name type="scientific">Desulfobaculum bizertense DSM 18034</name>
    <dbReference type="NCBI Taxonomy" id="1121442"/>
    <lineage>
        <taxon>Bacteria</taxon>
        <taxon>Pseudomonadati</taxon>
        <taxon>Thermodesulfobacteriota</taxon>
        <taxon>Desulfovibrionia</taxon>
        <taxon>Desulfovibrionales</taxon>
        <taxon>Desulfovibrionaceae</taxon>
        <taxon>Desulfobaculum</taxon>
    </lineage>
</organism>
<name>A0A1T4WGP8_9BACT</name>
<keyword evidence="3" id="KW-1185">Reference proteome</keyword>
<dbReference type="InterPro" id="IPR003779">
    <property type="entry name" value="CMD-like"/>
</dbReference>
<dbReference type="GO" id="GO:0051920">
    <property type="term" value="F:peroxiredoxin activity"/>
    <property type="evidence" value="ECO:0007669"/>
    <property type="project" value="InterPro"/>
</dbReference>
<evidence type="ECO:0000313" key="3">
    <source>
        <dbReference type="Proteomes" id="UP000189733"/>
    </source>
</evidence>
<dbReference type="SUPFAM" id="SSF69118">
    <property type="entry name" value="AhpD-like"/>
    <property type="match status" value="1"/>
</dbReference>
<keyword evidence="2" id="KW-0575">Peroxidase</keyword>
<protein>
    <submittedName>
        <fullName evidence="2">Alkylhydroperoxidase AhpD family core domain-containing protein</fullName>
    </submittedName>
</protein>
<dbReference type="Pfam" id="PF02627">
    <property type="entry name" value="CMD"/>
    <property type="match status" value="1"/>
</dbReference>
<evidence type="ECO:0000259" key="1">
    <source>
        <dbReference type="Pfam" id="PF02627"/>
    </source>
</evidence>
<dbReference type="RefSeq" id="WP_144012607.1">
    <property type="nucleotide sequence ID" value="NZ_FUYA01000007.1"/>
</dbReference>
<proteinExistence type="predicted"/>
<keyword evidence="2" id="KW-0560">Oxidoreductase</keyword>
<dbReference type="AlphaFoldDB" id="A0A1T4WGP8"/>
<sequence>MTRLEKFTETLETLHRETPRQLEAFYSLMKATKGGSFLETKHKALTLLALGVSQQCDSCIAVYVKQALEAGAGREEILEAAWLAVLMGGGPKLTYMEKVLEELELNGAVSE</sequence>
<dbReference type="Proteomes" id="UP000189733">
    <property type="component" value="Unassembled WGS sequence"/>
</dbReference>
<dbReference type="PANTHER" id="PTHR33930">
    <property type="entry name" value="ALKYL HYDROPEROXIDE REDUCTASE AHPD"/>
    <property type="match status" value="1"/>
</dbReference>
<dbReference type="InterPro" id="IPR029032">
    <property type="entry name" value="AhpD-like"/>
</dbReference>
<accession>A0A1T4WGP8</accession>
<gene>
    <name evidence="2" type="ORF">SAMN02745702_02130</name>
</gene>
<dbReference type="STRING" id="1121442.SAMN02745702_02130"/>
<feature type="domain" description="Carboxymuconolactone decarboxylase-like" evidence="1">
    <location>
        <begin position="23"/>
        <end position="102"/>
    </location>
</feature>
<reference evidence="2 3" key="1">
    <citation type="submission" date="2017-02" db="EMBL/GenBank/DDBJ databases">
        <authorList>
            <person name="Peterson S.W."/>
        </authorList>
    </citation>
    <scope>NUCLEOTIDE SEQUENCE [LARGE SCALE GENOMIC DNA]</scope>
    <source>
        <strain evidence="2 3">DSM 18034</strain>
    </source>
</reference>
<dbReference type="Gene3D" id="1.20.1290.10">
    <property type="entry name" value="AhpD-like"/>
    <property type="match status" value="1"/>
</dbReference>
<dbReference type="PANTHER" id="PTHR33930:SF2">
    <property type="entry name" value="BLR3452 PROTEIN"/>
    <property type="match status" value="1"/>
</dbReference>